<proteinExistence type="predicted"/>
<protein>
    <recommendedName>
        <fullName evidence="4">Secreted protein</fullName>
    </recommendedName>
</protein>
<evidence type="ECO:0000313" key="3">
    <source>
        <dbReference type="Proteomes" id="UP001165293"/>
    </source>
</evidence>
<accession>A0ABS8JLA5</accession>
<sequence>MLNRRVAFAVVASLLSSSALAVDCTPAALREALATHANADQAARKALMANPSDKNALDIALRTDRDNTAWMREVVAQCNWPKQSEVGKEGAMHAWLMAQHADMSPDFQVAAAAAMKEAVLAGEANGGALSRLVDRNRMQQKQPQAYALNPEVTPAKTLRFDIEDPANLDARRKEIGLAPFYCHAVEMSESRKLPIEWPQGVLFIPTECPEAE</sequence>
<keyword evidence="3" id="KW-1185">Reference proteome</keyword>
<dbReference type="Proteomes" id="UP001165293">
    <property type="component" value="Unassembled WGS sequence"/>
</dbReference>
<feature type="chain" id="PRO_5045291014" description="Secreted protein" evidence="1">
    <location>
        <begin position="22"/>
        <end position="212"/>
    </location>
</feature>
<dbReference type="RefSeq" id="WP_230528190.1">
    <property type="nucleotide sequence ID" value="NZ_JAJGAK010000004.1"/>
</dbReference>
<reference evidence="2" key="1">
    <citation type="submission" date="2021-10" db="EMBL/GenBank/DDBJ databases">
        <authorList>
            <person name="Lyu M."/>
            <person name="Wang X."/>
            <person name="Meng X."/>
            <person name="Xu K."/>
        </authorList>
    </citation>
    <scope>NUCLEOTIDE SEQUENCE</scope>
    <source>
        <strain evidence="2">A6</strain>
    </source>
</reference>
<dbReference type="InterPro" id="IPR046732">
    <property type="entry name" value="DUF6624"/>
</dbReference>
<evidence type="ECO:0008006" key="4">
    <source>
        <dbReference type="Google" id="ProtNLM"/>
    </source>
</evidence>
<organism evidence="2 3">
    <name type="scientific">Noviluteimonas lactosilytica</name>
    <dbReference type="NCBI Taxonomy" id="2888523"/>
    <lineage>
        <taxon>Bacteria</taxon>
        <taxon>Pseudomonadati</taxon>
        <taxon>Pseudomonadota</taxon>
        <taxon>Gammaproteobacteria</taxon>
        <taxon>Lysobacterales</taxon>
        <taxon>Lysobacteraceae</taxon>
        <taxon>Noviluteimonas</taxon>
    </lineage>
</organism>
<dbReference type="Pfam" id="PF20329">
    <property type="entry name" value="DUF6624"/>
    <property type="match status" value="1"/>
</dbReference>
<dbReference type="EMBL" id="JAJGAK010000004">
    <property type="protein sequence ID" value="MCC8364399.1"/>
    <property type="molecule type" value="Genomic_DNA"/>
</dbReference>
<comment type="caution">
    <text evidence="2">The sequence shown here is derived from an EMBL/GenBank/DDBJ whole genome shotgun (WGS) entry which is preliminary data.</text>
</comment>
<name>A0ABS8JLA5_9GAMM</name>
<evidence type="ECO:0000313" key="2">
    <source>
        <dbReference type="EMBL" id="MCC8364399.1"/>
    </source>
</evidence>
<feature type="signal peptide" evidence="1">
    <location>
        <begin position="1"/>
        <end position="21"/>
    </location>
</feature>
<gene>
    <name evidence="2" type="ORF">LK996_15105</name>
</gene>
<keyword evidence="1" id="KW-0732">Signal</keyword>
<evidence type="ECO:0000256" key="1">
    <source>
        <dbReference type="SAM" id="SignalP"/>
    </source>
</evidence>